<organism evidence="3 4">
    <name type="scientific">Burkholderia sola</name>
    <dbReference type="NCBI Taxonomy" id="2843302"/>
    <lineage>
        <taxon>Bacteria</taxon>
        <taxon>Pseudomonadati</taxon>
        <taxon>Pseudomonadota</taxon>
        <taxon>Betaproteobacteria</taxon>
        <taxon>Burkholderiales</taxon>
        <taxon>Burkholderiaceae</taxon>
        <taxon>Burkholderia</taxon>
        <taxon>Burkholderia cepacia complex</taxon>
    </lineage>
</organism>
<reference evidence="3 4" key="1">
    <citation type="submission" date="2024-06" db="EMBL/GenBank/DDBJ databases">
        <title>Burkholderia sola in Mexico.</title>
        <authorList>
            <person name="Estrada P."/>
        </authorList>
    </citation>
    <scope>NUCLEOTIDE SEQUENCE [LARGE SCALE GENOMIC DNA]</scope>
    <source>
        <strain evidence="3 4">CpTa8-5</strain>
    </source>
</reference>
<dbReference type="Gene3D" id="3.30.700.10">
    <property type="entry name" value="Glycoprotein, Type 4 Pilin"/>
    <property type="match status" value="1"/>
</dbReference>
<evidence type="ECO:0000313" key="4">
    <source>
        <dbReference type="Proteomes" id="UP001548587"/>
    </source>
</evidence>
<evidence type="ECO:0000256" key="1">
    <source>
        <dbReference type="ARBA" id="ARBA00022481"/>
    </source>
</evidence>
<dbReference type="PROSITE" id="PS00409">
    <property type="entry name" value="PROKAR_NTER_METHYL"/>
    <property type="match status" value="1"/>
</dbReference>
<proteinExistence type="predicted"/>
<dbReference type="RefSeq" id="WP_050012534.1">
    <property type="nucleotide sequence ID" value="NZ_JBEWCH010000006.1"/>
</dbReference>
<dbReference type="InterPro" id="IPR012902">
    <property type="entry name" value="N_methyl_site"/>
</dbReference>
<evidence type="ECO:0000256" key="2">
    <source>
        <dbReference type="SAM" id="Phobius"/>
    </source>
</evidence>
<sequence length="162" mass="18001">MSVRRRARARGFTLIELMVAMSLLALLATVALPLTDLVKRRADEAELRRTLVVIRSALDAYKEAASDGRIERSVDASGYPADLRALVDGVVDKKSTDGARLYFLRKIPADPMCECDGKAPEDTWETRSYASDPDSFSSGEDVFDIRSTNRKEGLNGVPYNQW</sequence>
<comment type="caution">
    <text evidence="3">The sequence shown here is derived from an EMBL/GenBank/DDBJ whole genome shotgun (WGS) entry which is preliminary data.</text>
</comment>
<keyword evidence="4" id="KW-1185">Reference proteome</keyword>
<dbReference type="SUPFAM" id="SSF54523">
    <property type="entry name" value="Pili subunits"/>
    <property type="match status" value="1"/>
</dbReference>
<dbReference type="NCBIfam" id="TIGR02532">
    <property type="entry name" value="IV_pilin_GFxxxE"/>
    <property type="match status" value="1"/>
</dbReference>
<dbReference type="Proteomes" id="UP001548587">
    <property type="component" value="Unassembled WGS sequence"/>
</dbReference>
<protein>
    <submittedName>
        <fullName evidence="3">Type II secretion system protein</fullName>
    </submittedName>
</protein>
<name>A0ABV2C778_9BURK</name>
<dbReference type="PRINTS" id="PR00813">
    <property type="entry name" value="BCTERIALGSPG"/>
</dbReference>
<dbReference type="Pfam" id="PF07963">
    <property type="entry name" value="N_methyl"/>
    <property type="match status" value="1"/>
</dbReference>
<feature type="transmembrane region" description="Helical" evidence="2">
    <location>
        <begin position="12"/>
        <end position="34"/>
    </location>
</feature>
<keyword evidence="2" id="KW-0812">Transmembrane</keyword>
<dbReference type="InterPro" id="IPR000983">
    <property type="entry name" value="Bac_GSPG_pilin"/>
</dbReference>
<keyword evidence="1" id="KW-0488">Methylation</keyword>
<keyword evidence="2" id="KW-1133">Transmembrane helix</keyword>
<accession>A0ABV2C778</accession>
<keyword evidence="2" id="KW-0472">Membrane</keyword>
<gene>
    <name evidence="3" type="ORF">ABXL37_11955</name>
</gene>
<dbReference type="EMBL" id="JBEWCH010000006">
    <property type="protein sequence ID" value="MET1474968.1"/>
    <property type="molecule type" value="Genomic_DNA"/>
</dbReference>
<evidence type="ECO:0000313" key="3">
    <source>
        <dbReference type="EMBL" id="MET1474968.1"/>
    </source>
</evidence>
<dbReference type="InterPro" id="IPR045584">
    <property type="entry name" value="Pilin-like"/>
</dbReference>